<feature type="transmembrane region" description="Helical" evidence="7">
    <location>
        <begin position="311"/>
        <end position="335"/>
    </location>
</feature>
<dbReference type="SUPFAM" id="SSF56281">
    <property type="entry name" value="Metallo-hydrolase/oxidoreductase"/>
    <property type="match status" value="1"/>
</dbReference>
<dbReference type="Pfam" id="PF00753">
    <property type="entry name" value="Lactamase_B"/>
    <property type="match status" value="1"/>
</dbReference>
<dbReference type="InterPro" id="IPR052159">
    <property type="entry name" value="Competence_DNA_uptake"/>
</dbReference>
<feature type="region of interest" description="Disordered" evidence="6">
    <location>
        <begin position="31"/>
        <end position="63"/>
    </location>
</feature>
<comment type="caution">
    <text evidence="10">The sequence shown here is derived from an EMBL/GenBank/DDBJ whole genome shotgun (WGS) entry which is preliminary data.</text>
</comment>
<name>H0E9X6_9ACTN</name>
<dbReference type="AlphaFoldDB" id="H0E9X6"/>
<dbReference type="PANTHER" id="PTHR30619:SF1">
    <property type="entry name" value="RECOMBINATION PROTEIN 2"/>
    <property type="match status" value="1"/>
</dbReference>
<feature type="domain" description="ComEC/Rec2-related protein" evidence="9">
    <location>
        <begin position="74"/>
        <end position="336"/>
    </location>
</feature>
<feature type="transmembrane region" description="Helical" evidence="7">
    <location>
        <begin position="356"/>
        <end position="373"/>
    </location>
</feature>
<gene>
    <name evidence="10" type="ORF">PAI11_36490</name>
</gene>
<evidence type="ECO:0000256" key="2">
    <source>
        <dbReference type="ARBA" id="ARBA00022475"/>
    </source>
</evidence>
<keyword evidence="5 7" id="KW-0472">Membrane</keyword>
<dbReference type="PANTHER" id="PTHR30619">
    <property type="entry name" value="DNA INTERNALIZATION/COMPETENCE PROTEIN COMEC/REC2"/>
    <property type="match status" value="1"/>
</dbReference>
<dbReference type="InterPro" id="IPR004477">
    <property type="entry name" value="ComEC_N"/>
</dbReference>
<feature type="transmembrane region" description="Helical" evidence="7">
    <location>
        <begin position="194"/>
        <end position="216"/>
    </location>
</feature>
<accession>H0E9X6</accession>
<evidence type="ECO:0000313" key="11">
    <source>
        <dbReference type="Proteomes" id="UP000005143"/>
    </source>
</evidence>
<evidence type="ECO:0000256" key="7">
    <source>
        <dbReference type="SAM" id="Phobius"/>
    </source>
</evidence>
<sequence>MALALDGVLVAVGPERRDGWRGALDRVRERAERTLAPTGGDERAGTDRVAAGATGPTSDGDDRAAARGALLRGMVLGQDDGFSAEQTDAFRRSGLAHLVAASGQNVALVAALALGLGAVTGLRRRWRIAAAAALVCAYVPLAGGGPSIRRAGVMGVLTLLALGLGRPADRWWALLVAAVATVLVDPFSPGQLGWQLSFAAVVGLLVLVAPLTAALARARLPRWLALVLAVPLAAGAATAPVLAASVGDVSLTSVAANVLAEPLVAPITWLGMIAGLLGPEGEPLSGALVDALGPLLDWIDGVARWAAAPSWAVATPGPLVAAVPIVVLAVALAVVERPAWLARVRSRWPAPRRRSPVVLIAVALAAGAIVALHRGGRADPPARRDGIVVLDVGQGSATLLRQGDAAILVDAGPPSGRVLDRLAEQGVRRLDALVLTHAAADHTAGAPAVVARLRPALLVDGTDGRPDPAAAVAAQAVRAAGGQVVAARAGLRLTAGRLRAELRWPPPRPPGPPTAGEDPNERATVVRATISGLRVLIPSDREGVPLRRAAGGPVDVLVLPHHGSADPDVPRLLAELRPRLAIAQVGAGNGYGHPAPPTVQALRRVGVPLRRTDRDGSVVVEAGW</sequence>
<evidence type="ECO:0000256" key="3">
    <source>
        <dbReference type="ARBA" id="ARBA00022692"/>
    </source>
</evidence>
<evidence type="ECO:0000259" key="8">
    <source>
        <dbReference type="Pfam" id="PF00753"/>
    </source>
</evidence>
<feature type="domain" description="Metallo-beta-lactamase" evidence="8">
    <location>
        <begin position="391"/>
        <end position="505"/>
    </location>
</feature>
<proteinExistence type="predicted"/>
<feature type="transmembrane region" description="Helical" evidence="7">
    <location>
        <begin position="126"/>
        <end position="142"/>
    </location>
</feature>
<dbReference type="Pfam" id="PF03772">
    <property type="entry name" value="Competence"/>
    <property type="match status" value="1"/>
</dbReference>
<keyword evidence="11" id="KW-1185">Reference proteome</keyword>
<evidence type="ECO:0000259" key="9">
    <source>
        <dbReference type="Pfam" id="PF03772"/>
    </source>
</evidence>
<dbReference type="GO" id="GO:0005886">
    <property type="term" value="C:plasma membrane"/>
    <property type="evidence" value="ECO:0007669"/>
    <property type="project" value="UniProtKB-SubCell"/>
</dbReference>
<keyword evidence="3 7" id="KW-0812">Transmembrane</keyword>
<dbReference type="NCBIfam" id="TIGR00360">
    <property type="entry name" value="ComEC_N-term"/>
    <property type="match status" value="1"/>
</dbReference>
<evidence type="ECO:0000256" key="6">
    <source>
        <dbReference type="SAM" id="MobiDB-lite"/>
    </source>
</evidence>
<keyword evidence="2" id="KW-1003">Cell membrane</keyword>
<reference evidence="10 11" key="1">
    <citation type="journal article" date="2013" name="Biodegradation">
        <title>Quantitative proteomic analysis of ibuprofen-degrading Patulibacter sp. strain I11.</title>
        <authorList>
            <person name="Almeida B."/>
            <person name="Kjeldal H."/>
            <person name="Lolas I."/>
            <person name="Knudsen A.D."/>
            <person name="Carvalho G."/>
            <person name="Nielsen K.L."/>
            <person name="Barreto Crespo M.T."/>
            <person name="Stensballe A."/>
            <person name="Nielsen J.L."/>
        </authorList>
    </citation>
    <scope>NUCLEOTIDE SEQUENCE [LARGE SCALE GENOMIC DNA]</scope>
    <source>
        <strain evidence="10 11">I11</strain>
    </source>
</reference>
<dbReference type="Gene3D" id="3.60.15.10">
    <property type="entry name" value="Ribonuclease Z/Hydroxyacylglutathione hydrolase-like"/>
    <property type="match status" value="1"/>
</dbReference>
<evidence type="ECO:0000256" key="1">
    <source>
        <dbReference type="ARBA" id="ARBA00004651"/>
    </source>
</evidence>
<dbReference type="InterPro" id="IPR036866">
    <property type="entry name" value="RibonucZ/Hydroxyglut_hydro"/>
</dbReference>
<dbReference type="EMBL" id="AGUD01000274">
    <property type="protein sequence ID" value="EHN09517.1"/>
    <property type="molecule type" value="Genomic_DNA"/>
</dbReference>
<evidence type="ECO:0000256" key="4">
    <source>
        <dbReference type="ARBA" id="ARBA00022989"/>
    </source>
</evidence>
<comment type="subcellular location">
    <subcellularLocation>
        <location evidence="1">Cell membrane</location>
        <topology evidence="1">Multi-pass membrane protein</topology>
    </subcellularLocation>
</comment>
<organism evidence="10 11">
    <name type="scientific">Patulibacter medicamentivorans</name>
    <dbReference type="NCBI Taxonomy" id="1097667"/>
    <lineage>
        <taxon>Bacteria</taxon>
        <taxon>Bacillati</taxon>
        <taxon>Actinomycetota</taxon>
        <taxon>Thermoleophilia</taxon>
        <taxon>Solirubrobacterales</taxon>
        <taxon>Patulibacteraceae</taxon>
        <taxon>Patulibacter</taxon>
    </lineage>
</organism>
<dbReference type="Proteomes" id="UP000005143">
    <property type="component" value="Unassembled WGS sequence"/>
</dbReference>
<feature type="transmembrane region" description="Helical" evidence="7">
    <location>
        <begin position="223"/>
        <end position="243"/>
    </location>
</feature>
<feature type="transmembrane region" description="Helical" evidence="7">
    <location>
        <begin position="95"/>
        <end position="119"/>
    </location>
</feature>
<dbReference type="InterPro" id="IPR001279">
    <property type="entry name" value="Metallo-B-lactamas"/>
</dbReference>
<evidence type="ECO:0000313" key="10">
    <source>
        <dbReference type="EMBL" id="EHN09517.1"/>
    </source>
</evidence>
<keyword evidence="4 7" id="KW-1133">Transmembrane helix</keyword>
<evidence type="ECO:0000256" key="5">
    <source>
        <dbReference type="ARBA" id="ARBA00023136"/>
    </source>
</evidence>
<protein>
    <submittedName>
        <fullName evidence="10">ComEC/Rec2-related protein:DNA internalization-related competence protein ComEC/Rec2</fullName>
    </submittedName>
</protein>